<dbReference type="InterPro" id="IPR036282">
    <property type="entry name" value="Glutathione-S-Trfase_C_sf"/>
</dbReference>
<dbReference type="CDD" id="cd00299">
    <property type="entry name" value="GST_C_family"/>
    <property type="match status" value="1"/>
</dbReference>
<dbReference type="Gene3D" id="1.20.1050.10">
    <property type="match status" value="1"/>
</dbReference>
<dbReference type="Pfam" id="PF02798">
    <property type="entry name" value="GST_N"/>
    <property type="match status" value="1"/>
</dbReference>
<evidence type="ECO:0000313" key="4">
    <source>
        <dbReference type="Proteomes" id="UP000306102"/>
    </source>
</evidence>
<accession>A0A4S4EJY4</accession>
<dbReference type="PANTHER" id="PTHR45374:SF1">
    <property type="entry name" value="GLUTATHIONE S-TRANSFERASE TCHQD"/>
    <property type="match status" value="1"/>
</dbReference>
<comment type="caution">
    <text evidence="3">The sequence shown here is derived from an EMBL/GenBank/DDBJ whole genome shotgun (WGS) entry which is preliminary data.</text>
</comment>
<dbReference type="GO" id="GO:0004364">
    <property type="term" value="F:glutathione transferase activity"/>
    <property type="evidence" value="ECO:0007669"/>
    <property type="project" value="InterPro"/>
</dbReference>
<dbReference type="InterPro" id="IPR036249">
    <property type="entry name" value="Thioredoxin-like_sf"/>
</dbReference>
<dbReference type="InterPro" id="IPR004045">
    <property type="entry name" value="Glutathione_S-Trfase_N"/>
</dbReference>
<dbReference type="SUPFAM" id="SSF52833">
    <property type="entry name" value="Thioredoxin-like"/>
    <property type="match status" value="1"/>
</dbReference>
<dbReference type="InterPro" id="IPR044617">
    <property type="entry name" value="TCHQD"/>
</dbReference>
<name>A0A4S4EJY4_CAMSN</name>
<dbReference type="SUPFAM" id="SSF47616">
    <property type="entry name" value="GST C-terminal domain-like"/>
    <property type="match status" value="1"/>
</dbReference>
<evidence type="ECO:0008006" key="5">
    <source>
        <dbReference type="Google" id="ProtNLM"/>
    </source>
</evidence>
<dbReference type="EMBL" id="SDRB02003804">
    <property type="protein sequence ID" value="THG16869.1"/>
    <property type="molecule type" value="Genomic_DNA"/>
</dbReference>
<dbReference type="InterPro" id="IPR010987">
    <property type="entry name" value="Glutathione-S-Trfase_C-like"/>
</dbReference>
<reference evidence="3 4" key="1">
    <citation type="journal article" date="2018" name="Proc. Natl. Acad. Sci. U.S.A.">
        <title>Draft genome sequence of Camellia sinensis var. sinensis provides insights into the evolution of the tea genome and tea quality.</title>
        <authorList>
            <person name="Wei C."/>
            <person name="Yang H."/>
            <person name="Wang S."/>
            <person name="Zhao J."/>
            <person name="Liu C."/>
            <person name="Gao L."/>
            <person name="Xia E."/>
            <person name="Lu Y."/>
            <person name="Tai Y."/>
            <person name="She G."/>
            <person name="Sun J."/>
            <person name="Cao H."/>
            <person name="Tong W."/>
            <person name="Gao Q."/>
            <person name="Li Y."/>
            <person name="Deng W."/>
            <person name="Jiang X."/>
            <person name="Wang W."/>
            <person name="Chen Q."/>
            <person name="Zhang S."/>
            <person name="Li H."/>
            <person name="Wu J."/>
            <person name="Wang P."/>
            <person name="Li P."/>
            <person name="Shi C."/>
            <person name="Zheng F."/>
            <person name="Jian J."/>
            <person name="Huang B."/>
            <person name="Shan D."/>
            <person name="Shi M."/>
            <person name="Fang C."/>
            <person name="Yue Y."/>
            <person name="Li F."/>
            <person name="Li D."/>
            <person name="Wei S."/>
            <person name="Han B."/>
            <person name="Jiang C."/>
            <person name="Yin Y."/>
            <person name="Xia T."/>
            <person name="Zhang Z."/>
            <person name="Bennetzen J.L."/>
            <person name="Zhao S."/>
            <person name="Wan X."/>
        </authorList>
    </citation>
    <scope>NUCLEOTIDE SEQUENCE [LARGE SCALE GENOMIC DNA]</scope>
    <source>
        <strain evidence="4">cv. Shuchazao</strain>
        <tissue evidence="3">Leaf</tissue>
    </source>
</reference>
<feature type="domain" description="GST C-terminal" evidence="2">
    <location>
        <begin position="112"/>
        <end position="257"/>
    </location>
</feature>
<gene>
    <name evidence="3" type="ORF">TEA_020603</name>
</gene>
<dbReference type="Gene3D" id="3.40.30.10">
    <property type="entry name" value="Glutaredoxin"/>
    <property type="match status" value="1"/>
</dbReference>
<dbReference type="STRING" id="542762.A0A4S4EJY4"/>
<proteinExistence type="predicted"/>
<dbReference type="PROSITE" id="PS50404">
    <property type="entry name" value="GST_NTER"/>
    <property type="match status" value="1"/>
</dbReference>
<sequence>MQLYHHPYSLDSQKVRLALEEKGIDYTSYHVNPITGKNMDSSFFRMNPIAKLPVFQNGIWGLLCRGGSKVALPCKGYIERISVVSAGGGNITLSSQEVVEWMNKIQEWNPKYFTLSHIPEKYRLFVSKFIRRVVISRMAESPDLASAYHRKLREEYETEDKLKNPEVLRRSEERLVMLLDEAETKLSETSYLVGEEFTMADVMFIPVLTRLELLNLQDEYIHCRPNIARYLNVVKKRPSYKKVIGKYFSGWRKYKSLLETWCFLRIRSMLRRY</sequence>
<dbReference type="Pfam" id="PF13410">
    <property type="entry name" value="GST_C_2"/>
    <property type="match status" value="1"/>
</dbReference>
<dbReference type="AlphaFoldDB" id="A0A4S4EJY4"/>
<dbReference type="Proteomes" id="UP000306102">
    <property type="component" value="Unassembled WGS sequence"/>
</dbReference>
<evidence type="ECO:0000259" key="1">
    <source>
        <dbReference type="PROSITE" id="PS50404"/>
    </source>
</evidence>
<dbReference type="PROSITE" id="PS50405">
    <property type="entry name" value="GST_CTER"/>
    <property type="match status" value="1"/>
</dbReference>
<protein>
    <recommendedName>
        <fullName evidence="5">GST C-terminal domain-containing protein</fullName>
    </recommendedName>
</protein>
<keyword evidence="4" id="KW-1185">Reference proteome</keyword>
<organism evidence="3 4">
    <name type="scientific">Camellia sinensis var. sinensis</name>
    <name type="common">China tea</name>
    <dbReference type="NCBI Taxonomy" id="542762"/>
    <lineage>
        <taxon>Eukaryota</taxon>
        <taxon>Viridiplantae</taxon>
        <taxon>Streptophyta</taxon>
        <taxon>Embryophyta</taxon>
        <taxon>Tracheophyta</taxon>
        <taxon>Spermatophyta</taxon>
        <taxon>Magnoliopsida</taxon>
        <taxon>eudicotyledons</taxon>
        <taxon>Gunneridae</taxon>
        <taxon>Pentapetalae</taxon>
        <taxon>asterids</taxon>
        <taxon>Ericales</taxon>
        <taxon>Theaceae</taxon>
        <taxon>Camellia</taxon>
    </lineage>
</organism>
<evidence type="ECO:0000313" key="3">
    <source>
        <dbReference type="EMBL" id="THG16869.1"/>
    </source>
</evidence>
<evidence type="ECO:0000259" key="2">
    <source>
        <dbReference type="PROSITE" id="PS50405"/>
    </source>
</evidence>
<feature type="domain" description="GST N-terminal" evidence="1">
    <location>
        <begin position="1"/>
        <end position="89"/>
    </location>
</feature>
<dbReference type="PANTHER" id="PTHR45374">
    <property type="entry name" value="GLUTATHIONE S-TRANSFERASE TCHQD"/>
    <property type="match status" value="1"/>
</dbReference>